<dbReference type="PROSITE" id="PS50949">
    <property type="entry name" value="HTH_GNTR"/>
    <property type="match status" value="1"/>
</dbReference>
<dbReference type="Gene3D" id="1.20.120.530">
    <property type="entry name" value="GntR ligand-binding domain-like"/>
    <property type="match status" value="1"/>
</dbReference>
<dbReference type="Pfam" id="PF00392">
    <property type="entry name" value="GntR"/>
    <property type="match status" value="1"/>
</dbReference>
<dbReference type="InterPro" id="IPR036390">
    <property type="entry name" value="WH_DNA-bd_sf"/>
</dbReference>
<protein>
    <submittedName>
        <fullName evidence="5">GntR family transcriptional regulator</fullName>
    </submittedName>
</protein>
<accession>A0ABW2Q5D2</accession>
<dbReference type="RefSeq" id="WP_382391343.1">
    <property type="nucleotide sequence ID" value="NZ_JBHTCQ010000001.1"/>
</dbReference>
<evidence type="ECO:0000256" key="2">
    <source>
        <dbReference type="ARBA" id="ARBA00023125"/>
    </source>
</evidence>
<comment type="caution">
    <text evidence="5">The sequence shown here is derived from an EMBL/GenBank/DDBJ whole genome shotgun (WGS) entry which is preliminary data.</text>
</comment>
<reference evidence="6" key="1">
    <citation type="journal article" date="2019" name="Int. J. Syst. Evol. Microbiol.">
        <title>The Global Catalogue of Microorganisms (GCM) 10K type strain sequencing project: providing services to taxonomists for standard genome sequencing and annotation.</title>
        <authorList>
            <consortium name="The Broad Institute Genomics Platform"/>
            <consortium name="The Broad Institute Genome Sequencing Center for Infectious Disease"/>
            <person name="Wu L."/>
            <person name="Ma J."/>
        </authorList>
    </citation>
    <scope>NUCLEOTIDE SEQUENCE [LARGE SCALE GENOMIC DNA]</scope>
    <source>
        <strain evidence="6">JCM 1490</strain>
    </source>
</reference>
<dbReference type="SUPFAM" id="SSF48008">
    <property type="entry name" value="GntR ligand-binding domain-like"/>
    <property type="match status" value="1"/>
</dbReference>
<name>A0ABW2Q5D2_9MICO</name>
<dbReference type="InterPro" id="IPR000524">
    <property type="entry name" value="Tscrpt_reg_HTH_GntR"/>
</dbReference>
<organism evidence="5 6">
    <name type="scientific">Georgenia alba</name>
    <dbReference type="NCBI Taxonomy" id="2233858"/>
    <lineage>
        <taxon>Bacteria</taxon>
        <taxon>Bacillati</taxon>
        <taxon>Actinomycetota</taxon>
        <taxon>Actinomycetes</taxon>
        <taxon>Micrococcales</taxon>
        <taxon>Bogoriellaceae</taxon>
        <taxon>Georgenia</taxon>
    </lineage>
</organism>
<dbReference type="CDD" id="cd07377">
    <property type="entry name" value="WHTH_GntR"/>
    <property type="match status" value="1"/>
</dbReference>
<evidence type="ECO:0000313" key="6">
    <source>
        <dbReference type="Proteomes" id="UP001596455"/>
    </source>
</evidence>
<keyword evidence="3" id="KW-0804">Transcription</keyword>
<dbReference type="EMBL" id="JBHTCQ010000001">
    <property type="protein sequence ID" value="MFC7404189.1"/>
    <property type="molecule type" value="Genomic_DNA"/>
</dbReference>
<evidence type="ECO:0000256" key="3">
    <source>
        <dbReference type="ARBA" id="ARBA00023163"/>
    </source>
</evidence>
<dbReference type="InterPro" id="IPR011711">
    <property type="entry name" value="GntR_C"/>
</dbReference>
<dbReference type="Proteomes" id="UP001596455">
    <property type="component" value="Unassembled WGS sequence"/>
</dbReference>
<sequence length="224" mass="25286">MTTPSRRISQQSLVTLARDAIRRDILGGRLPPGTRLVEERLTEELGVSRPPLREALRLLENEGLVKNRPRRGAVVTTMTPQDVFEVMALRSGLERIAVEHGVPVRDGSLLEPVRAALEQMERHAREEDRGSLVQEAYAFHAAIVDIAGIRRLSEMYRSVQQQIILCMSLNLATRERYYETLTEHVARHRRLLEVIEGGDPDAVLGELAVHGERSFERPPEESTS</sequence>
<dbReference type="PANTHER" id="PTHR43537:SF45">
    <property type="entry name" value="GNTR FAMILY REGULATORY PROTEIN"/>
    <property type="match status" value="1"/>
</dbReference>
<evidence type="ECO:0000256" key="1">
    <source>
        <dbReference type="ARBA" id="ARBA00023015"/>
    </source>
</evidence>
<dbReference type="PANTHER" id="PTHR43537">
    <property type="entry name" value="TRANSCRIPTIONAL REGULATOR, GNTR FAMILY"/>
    <property type="match status" value="1"/>
</dbReference>
<gene>
    <name evidence="5" type="ORF">ACFQQL_03625</name>
</gene>
<keyword evidence="1" id="KW-0805">Transcription regulation</keyword>
<dbReference type="SMART" id="SM00895">
    <property type="entry name" value="FCD"/>
    <property type="match status" value="1"/>
</dbReference>
<dbReference type="SUPFAM" id="SSF46785">
    <property type="entry name" value="Winged helix' DNA-binding domain"/>
    <property type="match status" value="1"/>
</dbReference>
<feature type="domain" description="HTH gntR-type" evidence="4">
    <location>
        <begin position="11"/>
        <end position="78"/>
    </location>
</feature>
<evidence type="ECO:0000259" key="4">
    <source>
        <dbReference type="PROSITE" id="PS50949"/>
    </source>
</evidence>
<dbReference type="Pfam" id="PF07729">
    <property type="entry name" value="FCD"/>
    <property type="match status" value="1"/>
</dbReference>
<dbReference type="PRINTS" id="PR00035">
    <property type="entry name" value="HTHGNTR"/>
</dbReference>
<dbReference type="Gene3D" id="1.10.10.10">
    <property type="entry name" value="Winged helix-like DNA-binding domain superfamily/Winged helix DNA-binding domain"/>
    <property type="match status" value="1"/>
</dbReference>
<dbReference type="SMART" id="SM00345">
    <property type="entry name" value="HTH_GNTR"/>
    <property type="match status" value="1"/>
</dbReference>
<dbReference type="InterPro" id="IPR036388">
    <property type="entry name" value="WH-like_DNA-bd_sf"/>
</dbReference>
<evidence type="ECO:0000313" key="5">
    <source>
        <dbReference type="EMBL" id="MFC7404189.1"/>
    </source>
</evidence>
<keyword evidence="6" id="KW-1185">Reference proteome</keyword>
<proteinExistence type="predicted"/>
<dbReference type="InterPro" id="IPR008920">
    <property type="entry name" value="TF_FadR/GntR_C"/>
</dbReference>
<keyword evidence="2" id="KW-0238">DNA-binding</keyword>